<dbReference type="InterPro" id="IPR019183">
    <property type="entry name" value="NAA25_NatB_aux_su"/>
</dbReference>
<dbReference type="OrthoDB" id="1874341at2759"/>
<name>C1GQG7_PARBA</name>
<dbReference type="EMBL" id="KN293993">
    <property type="protein sequence ID" value="EEH37841.2"/>
    <property type="molecule type" value="Genomic_DNA"/>
</dbReference>
<dbReference type="Pfam" id="PF09797">
    <property type="entry name" value="NatB_MDM20"/>
    <property type="match status" value="1"/>
</dbReference>
<dbReference type="Proteomes" id="UP000002059">
    <property type="component" value="Partially assembled WGS sequence"/>
</dbReference>
<dbReference type="VEuPathDB" id="FungiDB:PAAG_00762"/>
<organism evidence="2 3">
    <name type="scientific">Paracoccidioides lutzii (strain ATCC MYA-826 / Pb01)</name>
    <name type="common">Paracoccidioides brasiliensis</name>
    <dbReference type="NCBI Taxonomy" id="502779"/>
    <lineage>
        <taxon>Eukaryota</taxon>
        <taxon>Fungi</taxon>
        <taxon>Dikarya</taxon>
        <taxon>Ascomycota</taxon>
        <taxon>Pezizomycotina</taxon>
        <taxon>Eurotiomycetes</taxon>
        <taxon>Eurotiomycetidae</taxon>
        <taxon>Onygenales</taxon>
        <taxon>Ajellomycetaceae</taxon>
        <taxon>Paracoccidioides</taxon>
    </lineage>
</organism>
<dbReference type="eggNOG" id="KOG2053">
    <property type="taxonomic scope" value="Eukaryota"/>
</dbReference>
<reference evidence="2 3" key="1">
    <citation type="journal article" date="2011" name="PLoS Genet.">
        <title>Comparative genomic analysis of human fungal pathogens causing paracoccidioidomycosis.</title>
        <authorList>
            <person name="Desjardins C.A."/>
            <person name="Champion M.D."/>
            <person name="Holder J.W."/>
            <person name="Muszewska A."/>
            <person name="Goldberg J."/>
            <person name="Bailao A.M."/>
            <person name="Brigido M.M."/>
            <person name="Ferreira M.E."/>
            <person name="Garcia A.M."/>
            <person name="Grynberg M."/>
            <person name="Gujja S."/>
            <person name="Heiman D.I."/>
            <person name="Henn M.R."/>
            <person name="Kodira C.D."/>
            <person name="Leon-Narvaez H."/>
            <person name="Longo L.V."/>
            <person name="Ma L.J."/>
            <person name="Malavazi I."/>
            <person name="Matsuo A.L."/>
            <person name="Morais F.V."/>
            <person name="Pereira M."/>
            <person name="Rodriguez-Brito S."/>
            <person name="Sakthikumar S."/>
            <person name="Salem-Izacc S.M."/>
            <person name="Sykes S.M."/>
            <person name="Teixeira M.M."/>
            <person name="Vallejo M.C."/>
            <person name="Walter M.E."/>
            <person name="Yandava C."/>
            <person name="Young S."/>
            <person name="Zeng Q."/>
            <person name="Zucker J."/>
            <person name="Felipe M.S."/>
            <person name="Goldman G.H."/>
            <person name="Haas B.J."/>
            <person name="McEwen J.G."/>
            <person name="Nino-Vega G."/>
            <person name="Puccia R."/>
            <person name="San-Blas G."/>
            <person name="Soares C.M."/>
            <person name="Birren B.W."/>
            <person name="Cuomo C.A."/>
        </authorList>
    </citation>
    <scope>NUCLEOTIDE SEQUENCE [LARGE SCALE GENOMIC DNA]</scope>
    <source>
        <strain evidence="3">ATCC MYA-826 / Pb01</strain>
    </source>
</reference>
<accession>C1GQG7</accession>
<proteinExistence type="inferred from homology"/>
<dbReference type="GO" id="GO:0031416">
    <property type="term" value="C:NatB complex"/>
    <property type="evidence" value="ECO:0007669"/>
    <property type="project" value="TreeGrafter"/>
</dbReference>
<dbReference type="KEGG" id="pbl:PAAG_00762"/>
<evidence type="ECO:0000313" key="2">
    <source>
        <dbReference type="EMBL" id="EEH37841.2"/>
    </source>
</evidence>
<dbReference type="PANTHER" id="PTHR22767:SF3">
    <property type="entry name" value="N-ALPHA-ACETYLTRANSFERASE 25, NATB AUXILIARY SUBUNIT"/>
    <property type="match status" value="1"/>
</dbReference>
<dbReference type="RefSeq" id="XP_015700910.1">
    <property type="nucleotide sequence ID" value="XM_015844129.1"/>
</dbReference>
<comment type="similarity">
    <text evidence="1">Belongs to the MDM20/NAA25 family.</text>
</comment>
<evidence type="ECO:0000256" key="1">
    <source>
        <dbReference type="ARBA" id="ARBA00006298"/>
    </source>
</evidence>
<evidence type="ECO:0000313" key="3">
    <source>
        <dbReference type="Proteomes" id="UP000002059"/>
    </source>
</evidence>
<dbReference type="Gene3D" id="1.25.40.1040">
    <property type="match status" value="1"/>
</dbReference>
<dbReference type="AlphaFoldDB" id="C1GQG7"/>
<dbReference type="HOGENOM" id="CLU_013217_0_0_1"/>
<dbReference type="GeneID" id="9100337"/>
<dbReference type="STRING" id="502779.C1GQG7"/>
<sequence length="991" mass="110764">MSATAVFERRNKQIQDAIDGQNLKQALQLCEKRLKRGEDSHFLRAWKAHILFSHADDVHRQRGISETLKLCHIEPPVSDIDALNMLYTTLKSIDEHAESALEIWQKAAKARPQALDIQLRWFTLASEVGDWKAAQKAAMSLQNNFPKDRKFYFWAIFMCYLISIDPANSETDRKLFGTLAYRMISKAAANVPSDPKELLSPPRAIQTSEELFLLIKIFNTQESYEEIVHLLNSKNLGVESRIAQNDWSFVSAKIASLENAGLWDEALSFTRELLSLPNDLANGSTTAAAQEKDDWLVWSLLLKSTEKSEKKETARETQIFIEDYIERRPKSRNAQLAGLDLVEQRIATQEFSMGDLLSACKKYFDRNSNKLYCFHDLRKYLIKLDLSMQDEFQAHVSQAVVAGQDEDDKKQVTDPFKGVAAINALKFEYCFKLSFGGDKVSVQRAEDFVSRCLRIYRSTERPNETSPSTIESQPSDDLCILAVMGLIRLHEPAFGTNPNAPPPGVLTQAAGLIENLLLKSPHNYEALLLLVRIYLLLGAGSLALKTFYKLSVKQMQYETVAHNLFTRLASTHPNAPPPYEGLEKKDHDPQATMRQALIFYRNSETATTLSRNIGLEHGSYLNVAGSIKLQNDLKNSICRRMWALETRRIQRLVGGDPVGQYDHIVSNTDPIVDNRNFDGFMNCELPGKLSFEERVRLGPRPGSHTVKVMTITDTLFSFLNSNLSMKKTSSAPPSSPSSKIDLSHYLDLDFGLDFPLPLTELTPAEIENANIHLTLLKVLATLTTATTSKQSFTPGTSITTHFTTLEDFLTQKSTTLTPSTAILPTSITLSLTSSAPSWLYLHNTISLLETLKAITLFIAYISTSKAKLPTELAKLVPTTEKLESLTNLVRQIVEIIRNNTCFFKMQIAESGMLGELVEWVTGGHDCEKTFSLGGAGVEEVNGGQGGKEVGVVRREIEELMDTASLELFCGSLMESWDDALDGVLVVCGHLS</sequence>
<dbReference type="OMA" id="WKRREHQ"/>
<evidence type="ECO:0008006" key="4">
    <source>
        <dbReference type="Google" id="ProtNLM"/>
    </source>
</evidence>
<dbReference type="PANTHER" id="PTHR22767">
    <property type="entry name" value="N-TERMINAL ACETYLTRANSFERASE-RELATED"/>
    <property type="match status" value="1"/>
</dbReference>
<gene>
    <name evidence="2" type="ORF">PAAG_00762</name>
</gene>
<keyword evidence="3" id="KW-1185">Reference proteome</keyword>
<protein>
    <recommendedName>
        <fullName evidence="4">Cytoskeleton organization protein</fullName>
    </recommendedName>
</protein>